<name>A0ACC0XKM2_9ROSI</name>
<reference evidence="2" key="1">
    <citation type="journal article" date="2023" name="G3 (Bethesda)">
        <title>Genome assembly and association tests identify interacting loci associated with vigor, precocity, and sex in interspecific pistachio rootstocks.</title>
        <authorList>
            <person name="Palmer W."/>
            <person name="Jacygrad E."/>
            <person name="Sagayaradj S."/>
            <person name="Cavanaugh K."/>
            <person name="Han R."/>
            <person name="Bertier L."/>
            <person name="Beede B."/>
            <person name="Kafkas S."/>
            <person name="Golino D."/>
            <person name="Preece J."/>
            <person name="Michelmore R."/>
        </authorList>
    </citation>
    <scope>NUCLEOTIDE SEQUENCE [LARGE SCALE GENOMIC DNA]</scope>
</reference>
<protein>
    <submittedName>
        <fullName evidence="1">Uncharacterized protein</fullName>
    </submittedName>
</protein>
<proteinExistence type="predicted"/>
<organism evidence="1 2">
    <name type="scientific">Pistacia integerrima</name>
    <dbReference type="NCBI Taxonomy" id="434235"/>
    <lineage>
        <taxon>Eukaryota</taxon>
        <taxon>Viridiplantae</taxon>
        <taxon>Streptophyta</taxon>
        <taxon>Embryophyta</taxon>
        <taxon>Tracheophyta</taxon>
        <taxon>Spermatophyta</taxon>
        <taxon>Magnoliopsida</taxon>
        <taxon>eudicotyledons</taxon>
        <taxon>Gunneridae</taxon>
        <taxon>Pentapetalae</taxon>
        <taxon>rosids</taxon>
        <taxon>malvids</taxon>
        <taxon>Sapindales</taxon>
        <taxon>Anacardiaceae</taxon>
        <taxon>Pistacia</taxon>
    </lineage>
</organism>
<accession>A0ACC0XKM2</accession>
<evidence type="ECO:0000313" key="2">
    <source>
        <dbReference type="Proteomes" id="UP001163603"/>
    </source>
</evidence>
<evidence type="ECO:0000313" key="1">
    <source>
        <dbReference type="EMBL" id="KAJ0018670.1"/>
    </source>
</evidence>
<gene>
    <name evidence="1" type="ORF">Pint_11535</name>
</gene>
<dbReference type="EMBL" id="CM047747">
    <property type="protein sequence ID" value="KAJ0018670.1"/>
    <property type="molecule type" value="Genomic_DNA"/>
</dbReference>
<comment type="caution">
    <text evidence="1">The sequence shown here is derived from an EMBL/GenBank/DDBJ whole genome shotgun (WGS) entry which is preliminary data.</text>
</comment>
<keyword evidence="2" id="KW-1185">Reference proteome</keyword>
<dbReference type="Proteomes" id="UP001163603">
    <property type="component" value="Chromosome 12"/>
</dbReference>
<sequence length="223" mass="25567">MIELPQLVEFPQWLIQCSTNTLERLDIFNCSNLKALPESMKKLQVLNIRKCRELSSLPKDMDHLISLRELVIEDSPKLSERCEPEIDSRLAIKCGGKQLRVDNIVFEANDGGASFNVLNPEKWALSNVGLFSEGQFNTLPQNTSSEVINTTTPDLYQTSRQSPGSLRYYGLGLENGVYNVSLFFTEIIYEDQTSRKWWSLGRRVFYVYMQVNIRSSNCNLEIL</sequence>